<protein>
    <submittedName>
        <fullName evidence="2">Uncharacterized protein</fullName>
    </submittedName>
</protein>
<proteinExistence type="predicted"/>
<gene>
    <name evidence="2" type="ORF">UX60_C0005G0002</name>
</gene>
<feature type="compositionally biased region" description="Polar residues" evidence="1">
    <location>
        <begin position="17"/>
        <end position="29"/>
    </location>
</feature>
<sequence length="93" mass="10214">MAYTHDLKSCAERHEGSTPSSPTKQSGATANRRGGEKWSRRSRRKLPPQALRARSSVVEHLFYTQGVPGPNPGARTKNGSEACPAPNARRDRM</sequence>
<feature type="region of interest" description="Disordered" evidence="1">
    <location>
        <begin position="1"/>
        <end position="93"/>
    </location>
</feature>
<accession>A0A0G1QHJ6</accession>
<evidence type="ECO:0000313" key="2">
    <source>
        <dbReference type="EMBL" id="KKU44446.1"/>
    </source>
</evidence>
<feature type="compositionally biased region" description="Basic and acidic residues" evidence="1">
    <location>
        <begin position="1"/>
        <end position="16"/>
    </location>
</feature>
<dbReference type="EMBL" id="LCMV01000005">
    <property type="protein sequence ID" value="KKU44446.1"/>
    <property type="molecule type" value="Genomic_DNA"/>
</dbReference>
<comment type="caution">
    <text evidence="2">The sequence shown here is derived from an EMBL/GenBank/DDBJ whole genome shotgun (WGS) entry which is preliminary data.</text>
</comment>
<organism evidence="2 3">
    <name type="scientific">Berkelbacteria bacterium GW2011_GWA2_46_7</name>
    <dbReference type="NCBI Taxonomy" id="1618335"/>
    <lineage>
        <taxon>Bacteria</taxon>
        <taxon>Candidatus Berkelbacteria</taxon>
    </lineage>
</organism>
<name>A0A0G1QHJ6_9BACT</name>
<evidence type="ECO:0000256" key="1">
    <source>
        <dbReference type="SAM" id="MobiDB-lite"/>
    </source>
</evidence>
<dbReference type="Proteomes" id="UP000034487">
    <property type="component" value="Unassembled WGS sequence"/>
</dbReference>
<evidence type="ECO:0000313" key="3">
    <source>
        <dbReference type="Proteomes" id="UP000034487"/>
    </source>
</evidence>
<dbReference type="AlphaFoldDB" id="A0A0G1QHJ6"/>
<reference evidence="2 3" key="1">
    <citation type="journal article" date="2015" name="Nature">
        <title>rRNA introns, odd ribosomes, and small enigmatic genomes across a large radiation of phyla.</title>
        <authorList>
            <person name="Brown C.T."/>
            <person name="Hug L.A."/>
            <person name="Thomas B.C."/>
            <person name="Sharon I."/>
            <person name="Castelle C.J."/>
            <person name="Singh A."/>
            <person name="Wilkins M.J."/>
            <person name="Williams K.H."/>
            <person name="Banfield J.F."/>
        </authorList>
    </citation>
    <scope>NUCLEOTIDE SEQUENCE [LARGE SCALE GENOMIC DNA]</scope>
</reference>